<dbReference type="PATRIC" id="fig|545.12.peg.2754"/>
<dbReference type="SUPFAM" id="SSF52172">
    <property type="entry name" value="CheY-like"/>
    <property type="match status" value="1"/>
</dbReference>
<dbReference type="Gene3D" id="3.40.50.2300">
    <property type="match status" value="1"/>
</dbReference>
<evidence type="ECO:0000313" key="3">
    <source>
        <dbReference type="EMBL" id="VEB93508.1"/>
    </source>
</evidence>
<sequence length="260" mass="30481">MRTLQNDQFLYLSSEDSPCNPSTARFDLVMIENSVKSLNSVTQPLHSTLIIDTDNYMINFLCKHLINPLVLHTSPTFREAKYKIENHIIDNVVMEVFTLEESALEALNFIYDMQINYPGIRLTVFTFTRNSYLLQVLRSFHYINIVSKYEPMSELNHAVHACWLDEAFYSQYINDLMAEIEQPDSFDDIEWTVLTELAHSTPTHDIAKIINKRYHTLFYYIKKINKKLHLSTKNEHIKMLKAINSNPLKSASISYRDRFN</sequence>
<gene>
    <name evidence="1" type="ORF">BN1086_02732</name>
    <name evidence="2" type="ORF">I5687_08750</name>
    <name evidence="3" type="ORF">NCTC11075_04402</name>
</gene>
<evidence type="ECO:0000313" key="2">
    <source>
        <dbReference type="EMBL" id="MBJ9868033.1"/>
    </source>
</evidence>
<reference evidence="1" key="1">
    <citation type="submission" date="2014-06" db="EMBL/GenBank/DDBJ databases">
        <authorList>
            <person name="Urmite Genomes Urmite Genomes"/>
        </authorList>
    </citation>
    <scope>NUCLEOTIDE SEQUENCE</scope>
</reference>
<evidence type="ECO:0000313" key="4">
    <source>
        <dbReference type="Proteomes" id="UP000270272"/>
    </source>
</evidence>
<accession>A0A078LH03</accession>
<evidence type="ECO:0000313" key="1">
    <source>
        <dbReference type="EMBL" id="CDZ84577.1"/>
    </source>
</evidence>
<dbReference type="AlphaFoldDB" id="A0A078LH03"/>
<dbReference type="Proteomes" id="UP000270272">
    <property type="component" value="Chromosome"/>
</dbReference>
<dbReference type="EMBL" id="JADVNV010000003">
    <property type="protein sequence ID" value="MBJ9868033.1"/>
    <property type="molecule type" value="Genomic_DNA"/>
</dbReference>
<dbReference type="Proteomes" id="UP000807555">
    <property type="component" value="Unassembled WGS sequence"/>
</dbReference>
<organism evidence="1">
    <name type="scientific">Citrobacter koseri</name>
    <name type="common">Citrobacter diversus</name>
    <dbReference type="NCBI Taxonomy" id="545"/>
    <lineage>
        <taxon>Bacteria</taxon>
        <taxon>Pseudomonadati</taxon>
        <taxon>Pseudomonadota</taxon>
        <taxon>Gammaproteobacteria</taxon>
        <taxon>Enterobacterales</taxon>
        <taxon>Enterobacteriaceae</taxon>
        <taxon>Citrobacter</taxon>
    </lineage>
</organism>
<protein>
    <recommendedName>
        <fullName evidence="5">HTH luxR-type domain-containing protein</fullName>
    </recommendedName>
</protein>
<dbReference type="EMBL" id="LR134204">
    <property type="protein sequence ID" value="VEB93508.1"/>
    <property type="molecule type" value="Genomic_DNA"/>
</dbReference>
<reference evidence="2" key="3">
    <citation type="submission" date="2020-11" db="EMBL/GenBank/DDBJ databases">
        <title>Enhanced detection system for hospital associated transmission using whole genome sequencing surveillance.</title>
        <authorList>
            <person name="Harrison L.H."/>
            <person name="Van Tyne D."/>
            <person name="Marsh J.W."/>
            <person name="Griffith M.P."/>
            <person name="Snyder D.J."/>
            <person name="Cooper V.S."/>
            <person name="Mustapha M."/>
        </authorList>
    </citation>
    <scope>NUCLEOTIDE SEQUENCE</scope>
    <source>
        <strain evidence="2">CB00014</strain>
    </source>
</reference>
<proteinExistence type="predicted"/>
<dbReference type="RefSeq" id="WP_123907353.1">
    <property type="nucleotide sequence ID" value="NZ_ABTEQQ020000001.1"/>
</dbReference>
<dbReference type="InterPro" id="IPR011006">
    <property type="entry name" value="CheY-like_superfamily"/>
</dbReference>
<evidence type="ECO:0008006" key="5">
    <source>
        <dbReference type="Google" id="ProtNLM"/>
    </source>
</evidence>
<reference evidence="3 4" key="2">
    <citation type="submission" date="2018-12" db="EMBL/GenBank/DDBJ databases">
        <authorList>
            <consortium name="Pathogen Informatics"/>
        </authorList>
    </citation>
    <scope>NUCLEOTIDE SEQUENCE [LARGE SCALE GENOMIC DNA]</scope>
    <source>
        <strain evidence="3 4">NCTC11075</strain>
    </source>
</reference>
<name>A0A078LH03_CITKO</name>
<dbReference type="EMBL" id="LK931336">
    <property type="protein sequence ID" value="CDZ84577.1"/>
    <property type="molecule type" value="Genomic_DNA"/>
</dbReference>